<feature type="transmembrane region" description="Helical" evidence="1">
    <location>
        <begin position="16"/>
        <end position="34"/>
    </location>
</feature>
<dbReference type="Pfam" id="PF18893">
    <property type="entry name" value="DUF5652"/>
    <property type="match status" value="1"/>
</dbReference>
<feature type="transmembrane region" description="Helical" evidence="1">
    <location>
        <begin position="46"/>
        <end position="65"/>
    </location>
</feature>
<dbReference type="AlphaFoldDB" id="A0A2M7Z780"/>
<accession>A0A2M7Z780</accession>
<feature type="domain" description="DUF5652" evidence="2">
    <location>
        <begin position="17"/>
        <end position="70"/>
    </location>
</feature>
<name>A0A2M7Z780_9BACT</name>
<evidence type="ECO:0000313" key="4">
    <source>
        <dbReference type="Proteomes" id="UP000230843"/>
    </source>
</evidence>
<evidence type="ECO:0000259" key="2">
    <source>
        <dbReference type="Pfam" id="PF18893"/>
    </source>
</evidence>
<organism evidence="3 4">
    <name type="scientific">Candidatus Magasanikbacteria bacterium CG_4_9_14_3_um_filter_32_9</name>
    <dbReference type="NCBI Taxonomy" id="1974644"/>
    <lineage>
        <taxon>Bacteria</taxon>
        <taxon>Candidatus Magasanikiibacteriota</taxon>
    </lineage>
</organism>
<comment type="caution">
    <text evidence="3">The sequence shown here is derived from an EMBL/GenBank/DDBJ whole genome shotgun (WGS) entry which is preliminary data.</text>
</comment>
<dbReference type="InterPro" id="IPR043712">
    <property type="entry name" value="DUF5652"/>
</dbReference>
<keyword evidence="1" id="KW-0812">Transmembrane</keyword>
<evidence type="ECO:0000313" key="3">
    <source>
        <dbReference type="EMBL" id="PJA90031.1"/>
    </source>
</evidence>
<dbReference type="Proteomes" id="UP000230843">
    <property type="component" value="Unassembled WGS sequence"/>
</dbReference>
<keyword evidence="1" id="KW-0472">Membrane</keyword>
<gene>
    <name evidence="3" type="ORF">CO137_01185</name>
</gene>
<proteinExistence type="predicted"/>
<dbReference type="EMBL" id="PFVJ01000028">
    <property type="protein sequence ID" value="PJA90031.1"/>
    <property type="molecule type" value="Genomic_DNA"/>
</dbReference>
<sequence>MEDFFYNLVNANGATFWSWVILIALWSLPWKGLALWKAAQKQQWRLFMVLLVVNTVGILEILYLYKFSEKDVL</sequence>
<reference evidence="4" key="1">
    <citation type="submission" date="2017-09" db="EMBL/GenBank/DDBJ databases">
        <title>Depth-based differentiation of microbial function through sediment-hosted aquifers and enrichment of novel symbionts in the deep terrestrial subsurface.</title>
        <authorList>
            <person name="Probst A.J."/>
            <person name="Ladd B."/>
            <person name="Jarett J.K."/>
            <person name="Geller-Mcgrath D.E."/>
            <person name="Sieber C.M.K."/>
            <person name="Emerson J.B."/>
            <person name="Anantharaman K."/>
            <person name="Thomas B.C."/>
            <person name="Malmstrom R."/>
            <person name="Stieglmeier M."/>
            <person name="Klingl A."/>
            <person name="Woyke T."/>
            <person name="Ryan C.M."/>
            <person name="Banfield J.F."/>
        </authorList>
    </citation>
    <scope>NUCLEOTIDE SEQUENCE [LARGE SCALE GENOMIC DNA]</scope>
</reference>
<keyword evidence="1" id="KW-1133">Transmembrane helix</keyword>
<evidence type="ECO:0000256" key="1">
    <source>
        <dbReference type="SAM" id="Phobius"/>
    </source>
</evidence>
<protein>
    <recommendedName>
        <fullName evidence="2">DUF5652 domain-containing protein</fullName>
    </recommendedName>
</protein>